<dbReference type="PANTHER" id="PTHR38682">
    <property type="entry name" value="V-TYPE ATP SYNTHASE SUBUNIT C"/>
    <property type="match status" value="1"/>
</dbReference>
<dbReference type="OrthoDB" id="9816136at2"/>
<reference evidence="4 5" key="1">
    <citation type="submission" date="2016-10" db="EMBL/GenBank/DDBJ databases">
        <authorList>
            <person name="de Groot N.N."/>
        </authorList>
    </citation>
    <scope>NUCLEOTIDE SEQUENCE [LARGE SCALE GENOMIC DNA]</scope>
    <source>
        <strain evidence="4 5">SR12</strain>
    </source>
</reference>
<dbReference type="InterPro" id="IPR036079">
    <property type="entry name" value="ATPase_csu/dsu_sf"/>
</dbReference>
<dbReference type="EMBL" id="FNRK01000033">
    <property type="protein sequence ID" value="SEA80763.1"/>
    <property type="molecule type" value="Genomic_DNA"/>
</dbReference>
<evidence type="ECO:0000256" key="3">
    <source>
        <dbReference type="ARBA" id="ARBA00023065"/>
    </source>
</evidence>
<dbReference type="RefSeq" id="WP_090309611.1">
    <property type="nucleotide sequence ID" value="NZ_FNRK01000033.1"/>
</dbReference>
<dbReference type="InterPro" id="IPR050873">
    <property type="entry name" value="V-ATPase_V0D/AC39_subunit"/>
</dbReference>
<evidence type="ECO:0000256" key="1">
    <source>
        <dbReference type="ARBA" id="ARBA00006709"/>
    </source>
</evidence>
<dbReference type="PANTHER" id="PTHR38682:SF1">
    <property type="entry name" value="V-TYPE ATP SYNTHASE SUBUNIT C"/>
    <property type="match status" value="1"/>
</dbReference>
<dbReference type="InterPro" id="IPR035067">
    <property type="entry name" value="V-type_ATPase_csu/dsu"/>
</dbReference>
<dbReference type="InterPro" id="IPR002843">
    <property type="entry name" value="ATPase_V0-cplx_csu/dsu"/>
</dbReference>
<dbReference type="Gene3D" id="1.20.1690.10">
    <property type="entry name" value="V-type ATP synthase subunit C domain"/>
    <property type="match status" value="2"/>
</dbReference>
<dbReference type="GO" id="GO:0046961">
    <property type="term" value="F:proton-transporting ATPase activity, rotational mechanism"/>
    <property type="evidence" value="ECO:0007669"/>
    <property type="project" value="InterPro"/>
</dbReference>
<dbReference type="InterPro" id="IPR044911">
    <property type="entry name" value="V-type_ATPase_csu/dsu_dom_3"/>
</dbReference>
<dbReference type="AlphaFoldDB" id="A0A1H4E6V6"/>
<comment type="similarity">
    <text evidence="1">Belongs to the V-ATPase V0D/AC39 subunit family.</text>
</comment>
<keyword evidence="2" id="KW-0813">Transport</keyword>
<evidence type="ECO:0000313" key="5">
    <source>
        <dbReference type="Proteomes" id="UP000199394"/>
    </source>
</evidence>
<keyword evidence="3" id="KW-0406">Ion transport</keyword>
<organism evidence="4 5">
    <name type="scientific">Eubacterium aggregans</name>
    <dbReference type="NCBI Taxonomy" id="81409"/>
    <lineage>
        <taxon>Bacteria</taxon>
        <taxon>Bacillati</taxon>
        <taxon>Bacillota</taxon>
        <taxon>Clostridia</taxon>
        <taxon>Eubacteriales</taxon>
        <taxon>Eubacteriaceae</taxon>
        <taxon>Eubacterium</taxon>
    </lineage>
</organism>
<dbReference type="Gene3D" id="1.10.132.50">
    <property type="entry name" value="ATP synthase (C/AC39) subunit, domain 3"/>
    <property type="match status" value="1"/>
</dbReference>
<accession>A0A1H4E6V6</accession>
<dbReference type="STRING" id="81409.SAMN04515656_13318"/>
<name>A0A1H4E6V6_9FIRM</name>
<dbReference type="SUPFAM" id="SSF103486">
    <property type="entry name" value="V-type ATP synthase subunit C"/>
    <property type="match status" value="1"/>
</dbReference>
<evidence type="ECO:0000256" key="2">
    <source>
        <dbReference type="ARBA" id="ARBA00022448"/>
    </source>
</evidence>
<proteinExistence type="inferred from homology"/>
<protein>
    <submittedName>
        <fullName evidence="4">V/A-type H+-transporting ATPase subunit C</fullName>
    </submittedName>
</protein>
<keyword evidence="5" id="KW-1185">Reference proteome</keyword>
<evidence type="ECO:0000313" key="4">
    <source>
        <dbReference type="EMBL" id="SEA80763.1"/>
    </source>
</evidence>
<dbReference type="Pfam" id="PF01992">
    <property type="entry name" value="vATP-synt_AC39"/>
    <property type="match status" value="1"/>
</dbReference>
<sequence length="349" mass="41823">MANSKHSCVDTKVMAMKSRMLTKSDYQALIREPDVAGVLSYLKNETYYAPFLKNVDTLQVHRQAVEIPLNRMKIQQIEKILHYLSGMEKGFIKTFLIRADIEALRILIRGMARGENLESLAPLLVYSEEYTNIDFEHLLKASDWESFKKVLVHTEYFRILEIYKTVSIDEDLFPIEKSLERYYYDKLKWYLDRLDQRENKALITTMRKGIDLLNLIWLYRGKKFYNLSREELLAYSLRGGLRIKMEGIQKMAEVKDMDTLLQMMESYDEYKFLFNHRKTIDLYMERRRERFLYFAFLNLFHKNDSGIGKVVAFIRLTEFEIEDVTSIIESKRYRMSIEETEKFLIRYFD</sequence>
<gene>
    <name evidence="4" type="ORF">SAMN04515656_13318</name>
</gene>
<dbReference type="Proteomes" id="UP000199394">
    <property type="component" value="Unassembled WGS sequence"/>
</dbReference>